<dbReference type="Proteomes" id="UP000436088">
    <property type="component" value="Unassembled WGS sequence"/>
</dbReference>
<name>A0A6A3ABL1_HIBSY</name>
<dbReference type="EMBL" id="VEPZ02001024">
    <property type="protein sequence ID" value="KAE8701077.1"/>
    <property type="molecule type" value="Genomic_DNA"/>
</dbReference>
<evidence type="ECO:0000313" key="3">
    <source>
        <dbReference type="Proteomes" id="UP000436088"/>
    </source>
</evidence>
<comment type="caution">
    <text evidence="2">The sequence shown here is derived from an EMBL/GenBank/DDBJ whole genome shotgun (WGS) entry which is preliminary data.</text>
</comment>
<proteinExistence type="predicted"/>
<accession>A0A6A3ABL1</accession>
<protein>
    <submittedName>
        <fullName evidence="2">Protein TIC 21</fullName>
    </submittedName>
</protein>
<gene>
    <name evidence="2" type="ORF">F3Y22_tig00110548pilonHSYRG00136</name>
</gene>
<keyword evidence="3" id="KW-1185">Reference proteome</keyword>
<keyword evidence="1" id="KW-0812">Transmembrane</keyword>
<keyword evidence="1" id="KW-0472">Membrane</keyword>
<evidence type="ECO:0000313" key="2">
    <source>
        <dbReference type="EMBL" id="KAE8701077.1"/>
    </source>
</evidence>
<dbReference type="PANTHER" id="PTHR34548">
    <property type="entry name" value="PROTEIN TIC 21, CHLOROPLASTIC"/>
    <property type="match status" value="1"/>
</dbReference>
<organism evidence="2 3">
    <name type="scientific">Hibiscus syriacus</name>
    <name type="common">Rose of Sharon</name>
    <dbReference type="NCBI Taxonomy" id="106335"/>
    <lineage>
        <taxon>Eukaryota</taxon>
        <taxon>Viridiplantae</taxon>
        <taxon>Streptophyta</taxon>
        <taxon>Embryophyta</taxon>
        <taxon>Tracheophyta</taxon>
        <taxon>Spermatophyta</taxon>
        <taxon>Magnoliopsida</taxon>
        <taxon>eudicotyledons</taxon>
        <taxon>Gunneridae</taxon>
        <taxon>Pentapetalae</taxon>
        <taxon>rosids</taxon>
        <taxon>malvids</taxon>
        <taxon>Malvales</taxon>
        <taxon>Malvaceae</taxon>
        <taxon>Malvoideae</taxon>
        <taxon>Hibiscus</taxon>
    </lineage>
</organism>
<dbReference type="Pfam" id="PF12263">
    <property type="entry name" value="DUF3611"/>
    <property type="match status" value="1"/>
</dbReference>
<reference evidence="2" key="1">
    <citation type="submission" date="2019-09" db="EMBL/GenBank/DDBJ databases">
        <title>Draft genome information of white flower Hibiscus syriacus.</title>
        <authorList>
            <person name="Kim Y.-M."/>
        </authorList>
    </citation>
    <scope>NUCLEOTIDE SEQUENCE [LARGE SCALE GENOMIC DNA]</scope>
    <source>
        <strain evidence="2">YM2019G1</strain>
    </source>
</reference>
<dbReference type="PANTHER" id="PTHR34548:SF2">
    <property type="entry name" value="PROTEIN TIC 21, CHLOROPLASTIC"/>
    <property type="match status" value="1"/>
</dbReference>
<feature type="transmembrane region" description="Helical" evidence="1">
    <location>
        <begin position="35"/>
        <end position="58"/>
    </location>
</feature>
<dbReference type="InterPro" id="IPR022051">
    <property type="entry name" value="DUF3611"/>
</dbReference>
<dbReference type="AlphaFoldDB" id="A0A6A3ABL1"/>
<evidence type="ECO:0000256" key="1">
    <source>
        <dbReference type="SAM" id="Phobius"/>
    </source>
</evidence>
<keyword evidence="1" id="KW-1133">Transmembrane helix</keyword>
<sequence>MKPVSCIVLVISITKTEKTATNIKIVVTGKIASPATLYATAGGVIASFISVFWSFGYIQLSEELERTANEPSKLENGIVLNLLGRGAAILGMQSTVGLLVAKALTPSTTTYYQRIAPGSGPVLALDVLLVQIPGDKILGLAKFFLGIGVTGDAKDFLQ</sequence>